<proteinExistence type="predicted"/>
<organism evidence="5 6">
    <name type="scientific">Paenibacillus agilis</name>
    <dbReference type="NCBI Taxonomy" id="3020863"/>
    <lineage>
        <taxon>Bacteria</taxon>
        <taxon>Bacillati</taxon>
        <taxon>Bacillota</taxon>
        <taxon>Bacilli</taxon>
        <taxon>Bacillales</taxon>
        <taxon>Paenibacillaceae</taxon>
        <taxon>Paenibacillus</taxon>
    </lineage>
</organism>
<dbReference type="Proteomes" id="UP000318102">
    <property type="component" value="Unassembled WGS sequence"/>
</dbReference>
<dbReference type="GO" id="GO:0016887">
    <property type="term" value="F:ATP hydrolysis activity"/>
    <property type="evidence" value="ECO:0007669"/>
    <property type="project" value="InterPro"/>
</dbReference>
<evidence type="ECO:0000313" key="5">
    <source>
        <dbReference type="EMBL" id="TVX92153.1"/>
    </source>
</evidence>
<dbReference type="PROSITE" id="PS50893">
    <property type="entry name" value="ABC_TRANSPORTER_2"/>
    <property type="match status" value="1"/>
</dbReference>
<dbReference type="InterPro" id="IPR017871">
    <property type="entry name" value="ABC_transporter-like_CS"/>
</dbReference>
<accession>A0A559IX12</accession>
<dbReference type="InterPro" id="IPR003593">
    <property type="entry name" value="AAA+_ATPase"/>
</dbReference>
<comment type="caution">
    <text evidence="5">The sequence shown here is derived from an EMBL/GenBank/DDBJ whole genome shotgun (WGS) entry which is preliminary data.</text>
</comment>
<gene>
    <name evidence="5" type="ORF">FPZ44_03235</name>
</gene>
<dbReference type="PROSITE" id="PS00211">
    <property type="entry name" value="ABC_TRANSPORTER_1"/>
    <property type="match status" value="1"/>
</dbReference>
<name>A0A559IX12_9BACL</name>
<feature type="domain" description="ABC transporter" evidence="4">
    <location>
        <begin position="24"/>
        <end position="257"/>
    </location>
</feature>
<keyword evidence="2" id="KW-0547">Nucleotide-binding</keyword>
<evidence type="ECO:0000256" key="1">
    <source>
        <dbReference type="ARBA" id="ARBA00022448"/>
    </source>
</evidence>
<evidence type="ECO:0000313" key="6">
    <source>
        <dbReference type="Proteomes" id="UP000318102"/>
    </source>
</evidence>
<dbReference type="OrthoDB" id="9804819at2"/>
<dbReference type="RefSeq" id="WP_144987340.1">
    <property type="nucleotide sequence ID" value="NZ_VNJK01000001.1"/>
</dbReference>
<evidence type="ECO:0000256" key="2">
    <source>
        <dbReference type="ARBA" id="ARBA00022741"/>
    </source>
</evidence>
<evidence type="ECO:0000256" key="3">
    <source>
        <dbReference type="ARBA" id="ARBA00022840"/>
    </source>
</evidence>
<evidence type="ECO:0000259" key="4">
    <source>
        <dbReference type="PROSITE" id="PS50893"/>
    </source>
</evidence>
<keyword evidence="6" id="KW-1185">Reference proteome</keyword>
<reference evidence="5 6" key="1">
    <citation type="submission" date="2019-07" db="EMBL/GenBank/DDBJ databases">
        <authorList>
            <person name="Kim J."/>
        </authorList>
    </citation>
    <scope>NUCLEOTIDE SEQUENCE [LARGE SCALE GENOMIC DNA]</scope>
    <source>
        <strain evidence="5 6">N4</strain>
    </source>
</reference>
<dbReference type="Pfam" id="PF00005">
    <property type="entry name" value="ABC_tran"/>
    <property type="match status" value="1"/>
</dbReference>
<sequence>MAFITVDSVSKEFKVEVKQRGVIGKLRSLVRPHIVTRQAVRHISFSVEEGEIIGYLGPNGAGKSTMIKMLCGIMHPSSGHIQVNGCIPYKERRKFSMTIGVVFGQRSQLWWDLPAIDSLELYKDIYKVSSTSYKRSLNEFNELLDLHEFAHTPVRQLSLGQRMRMELAAAMLHHPQILFLDEPTIGLDIMVKEKIRDFILQWNKQRKTTVILTTHDVIDIERLCNRILIINSGEMAFDGSAKELEQLYTKEKQIIVTFKEAIDWLPPLLHATVQWREGNQICFAVERSEDVQEVIKRIVNSYEVTDIQIRGADLESIIKQVYQTGKRDDVHEVVYSHFS</sequence>
<keyword evidence="3 5" id="KW-0067">ATP-binding</keyword>
<dbReference type="SUPFAM" id="SSF52540">
    <property type="entry name" value="P-loop containing nucleoside triphosphate hydrolases"/>
    <property type="match status" value="1"/>
</dbReference>
<dbReference type="GO" id="GO:0005524">
    <property type="term" value="F:ATP binding"/>
    <property type="evidence" value="ECO:0007669"/>
    <property type="project" value="UniProtKB-KW"/>
</dbReference>
<dbReference type="InterPro" id="IPR027417">
    <property type="entry name" value="P-loop_NTPase"/>
</dbReference>
<protein>
    <submittedName>
        <fullName evidence="5">ATP-binding cassette domain-containing protein</fullName>
    </submittedName>
</protein>
<dbReference type="PANTHER" id="PTHR42711">
    <property type="entry name" value="ABC TRANSPORTER ATP-BINDING PROTEIN"/>
    <property type="match status" value="1"/>
</dbReference>
<dbReference type="InterPro" id="IPR003439">
    <property type="entry name" value="ABC_transporter-like_ATP-bd"/>
</dbReference>
<dbReference type="PANTHER" id="PTHR42711:SF1">
    <property type="entry name" value="ABC-TRANSPORT PROTEIN, ATP-BINDING COMPONENT"/>
    <property type="match status" value="1"/>
</dbReference>
<dbReference type="EMBL" id="VNJK01000001">
    <property type="protein sequence ID" value="TVX92153.1"/>
    <property type="molecule type" value="Genomic_DNA"/>
</dbReference>
<dbReference type="InterPro" id="IPR050763">
    <property type="entry name" value="ABC_transporter_ATP-binding"/>
</dbReference>
<dbReference type="SMART" id="SM00382">
    <property type="entry name" value="AAA"/>
    <property type="match status" value="1"/>
</dbReference>
<keyword evidence="1" id="KW-0813">Transport</keyword>
<dbReference type="Gene3D" id="3.40.50.300">
    <property type="entry name" value="P-loop containing nucleotide triphosphate hydrolases"/>
    <property type="match status" value="1"/>
</dbReference>
<dbReference type="AlphaFoldDB" id="A0A559IX12"/>